<evidence type="ECO:0000313" key="1">
    <source>
        <dbReference type="EMBL" id="MCR9016353.1"/>
    </source>
</evidence>
<dbReference type="EMBL" id="JANSUY010000014">
    <property type="protein sequence ID" value="MCR9016353.1"/>
    <property type="molecule type" value="Genomic_DNA"/>
</dbReference>
<protein>
    <submittedName>
        <fullName evidence="1">DUF2851 family protein</fullName>
    </submittedName>
</protein>
<dbReference type="RefSeq" id="WP_258424200.1">
    <property type="nucleotide sequence ID" value="NZ_JANSUY010000014.1"/>
</dbReference>
<name>A0A9X2T150_9BACT</name>
<dbReference type="InterPro" id="IPR021272">
    <property type="entry name" value="DUF2851"/>
</dbReference>
<evidence type="ECO:0000313" key="2">
    <source>
        <dbReference type="Proteomes" id="UP001142175"/>
    </source>
</evidence>
<sequence>MNFQEDFLQTVWKYQYFDKNSLQTTEGIPIEVKKIGYHNFHEGPDFLEAHIKLGKLDLFGHVEVHRKASDWKSHDHNADLRYNSVVLHVVWEEDKTILRNDGSKIPTLELKGKILLDVIRNYERLTSSRDEILCGNLLEKIPSIIQFSMLEKTLVERLENKSAVLVRILKSTNNNWEETAYRWLFQCFGFKTNANTMLKLAESVPYKILQKHGNQPQVIEAILLGQADLIPIDPLDEYSLFLQKEYDFYQKKYSLQKTIHHHEWIMMGVRPQNFPPLRIAQLAQVFTKNPNLFSSVIHHNEHFEQFKKVFDIETPEYWLFHIKVGIPSQKKLAKKLSNNTLSLLTINFVIPLWYTYGQYIEETDWKEKCFDLLQEIQAEENFIIRKYAAHKWKAKTAFDSQGMIGLYHDYCKPKKCLDCKIGQNLLKPDRK</sequence>
<accession>A0A9X2T150</accession>
<proteinExistence type="predicted"/>
<keyword evidence="2" id="KW-1185">Reference proteome</keyword>
<dbReference type="Proteomes" id="UP001142175">
    <property type="component" value="Unassembled WGS sequence"/>
</dbReference>
<gene>
    <name evidence="1" type="ORF">NU887_15010</name>
</gene>
<organism evidence="1 2">
    <name type="scientific">Aquiflexum gelatinilyticum</name>
    <dbReference type="NCBI Taxonomy" id="2961943"/>
    <lineage>
        <taxon>Bacteria</taxon>
        <taxon>Pseudomonadati</taxon>
        <taxon>Bacteroidota</taxon>
        <taxon>Cytophagia</taxon>
        <taxon>Cytophagales</taxon>
        <taxon>Cyclobacteriaceae</taxon>
        <taxon>Aquiflexum</taxon>
    </lineage>
</organism>
<dbReference type="Pfam" id="PF11013">
    <property type="entry name" value="DUF2851"/>
    <property type="match status" value="1"/>
</dbReference>
<reference evidence="1" key="1">
    <citation type="submission" date="2022-08" db="EMBL/GenBank/DDBJ databases">
        <authorList>
            <person name="Zhang D."/>
        </authorList>
    </citation>
    <scope>NUCLEOTIDE SEQUENCE</scope>
    <source>
        <strain evidence="1">XJ19-11</strain>
    </source>
</reference>
<comment type="caution">
    <text evidence="1">The sequence shown here is derived from an EMBL/GenBank/DDBJ whole genome shotgun (WGS) entry which is preliminary data.</text>
</comment>
<dbReference type="AlphaFoldDB" id="A0A9X2T150"/>